<dbReference type="GO" id="GO:0045121">
    <property type="term" value="C:membrane raft"/>
    <property type="evidence" value="ECO:0007669"/>
    <property type="project" value="TreeGrafter"/>
</dbReference>
<dbReference type="PANTHER" id="PTHR21447:SF13">
    <property type="entry name" value="RING-TYPE DOMAIN-CONTAINING PROTEIN"/>
    <property type="match status" value="1"/>
</dbReference>
<dbReference type="GO" id="GO:0045087">
    <property type="term" value="P:innate immune response"/>
    <property type="evidence" value="ECO:0007669"/>
    <property type="project" value="TreeGrafter"/>
</dbReference>
<dbReference type="EMBL" id="PDUG01000002">
    <property type="protein sequence ID" value="PIC43811.1"/>
    <property type="molecule type" value="Genomic_DNA"/>
</dbReference>
<protein>
    <submittedName>
        <fullName evidence="1">Uncharacterized protein</fullName>
    </submittedName>
</protein>
<accession>A0A2G5UWP6</accession>
<organism evidence="1 2">
    <name type="scientific">Caenorhabditis nigoni</name>
    <dbReference type="NCBI Taxonomy" id="1611254"/>
    <lineage>
        <taxon>Eukaryota</taxon>
        <taxon>Metazoa</taxon>
        <taxon>Ecdysozoa</taxon>
        <taxon>Nematoda</taxon>
        <taxon>Chromadorea</taxon>
        <taxon>Rhabditida</taxon>
        <taxon>Rhabditina</taxon>
        <taxon>Rhabditomorpha</taxon>
        <taxon>Rhabditoidea</taxon>
        <taxon>Rhabditidae</taxon>
        <taxon>Peloderinae</taxon>
        <taxon>Caenorhabditis</taxon>
    </lineage>
</organism>
<evidence type="ECO:0000313" key="2">
    <source>
        <dbReference type="Proteomes" id="UP000230233"/>
    </source>
</evidence>
<evidence type="ECO:0000313" key="1">
    <source>
        <dbReference type="EMBL" id="PIC43811.1"/>
    </source>
</evidence>
<gene>
    <name evidence="1" type="primary">Cnig_chr_II.g4409</name>
    <name evidence="1" type="ORF">B9Z55_004409</name>
</gene>
<dbReference type="AlphaFoldDB" id="A0A2G5UWP6"/>
<sequence length="139" mass="16382">MSRQTDLALKCSKMSYSTWDFSNFSRILRSTRNAFFPEIQKRKNGEFLRTCDLFEAIEHCQLIGFLEKFPIFAVFMHSQKACHMIMGLQCVECNENWHDEFEIEEVNEKNVISFGKINIKKEKDEENDVIEPESQLIST</sequence>
<proteinExistence type="predicted"/>
<keyword evidence="2" id="KW-1185">Reference proteome</keyword>
<dbReference type="OrthoDB" id="5875304at2759"/>
<comment type="caution">
    <text evidence="1">The sequence shown here is derived from an EMBL/GenBank/DDBJ whole genome shotgun (WGS) entry which is preliminary data.</text>
</comment>
<dbReference type="PANTHER" id="PTHR21447">
    <property type="entry name" value="RING-TYPE DOMAIN-CONTAINING PROTEIN-RELATED"/>
    <property type="match status" value="1"/>
</dbReference>
<dbReference type="Proteomes" id="UP000230233">
    <property type="component" value="Chromosome II"/>
</dbReference>
<reference evidence="2" key="1">
    <citation type="submission" date="2017-10" db="EMBL/GenBank/DDBJ databases">
        <title>Rapid genome shrinkage in a self-fertile nematode reveals novel sperm competition proteins.</title>
        <authorList>
            <person name="Yin D."/>
            <person name="Schwarz E.M."/>
            <person name="Thomas C.G."/>
            <person name="Felde R.L."/>
            <person name="Korf I.F."/>
            <person name="Cutter A.D."/>
            <person name="Schartner C.M."/>
            <person name="Ralston E.J."/>
            <person name="Meyer B.J."/>
            <person name="Haag E.S."/>
        </authorList>
    </citation>
    <scope>NUCLEOTIDE SEQUENCE [LARGE SCALE GENOMIC DNA]</scope>
    <source>
        <strain evidence="2">JU1422</strain>
    </source>
</reference>
<name>A0A2G5UWP6_9PELO</name>